<name>A0A917CMP2_9BACL</name>
<dbReference type="PANTHER" id="PTHR43353:SF5">
    <property type="entry name" value="SUCCINATE-SEMIALDEHYDE DEHYDROGENASE, MITOCHONDRIAL"/>
    <property type="match status" value="1"/>
</dbReference>
<dbReference type="EMBL" id="BMGR01000001">
    <property type="protein sequence ID" value="GGF90666.1"/>
    <property type="molecule type" value="Genomic_DNA"/>
</dbReference>
<comment type="caution">
    <text evidence="6">The sequence shown here is derived from an EMBL/GenBank/DDBJ whole genome shotgun (WGS) entry which is preliminary data.</text>
</comment>
<evidence type="ECO:0000313" key="6">
    <source>
        <dbReference type="EMBL" id="GGF90666.1"/>
    </source>
</evidence>
<dbReference type="AlphaFoldDB" id="A0A917CMP2"/>
<feature type="active site" evidence="3">
    <location>
        <position position="263"/>
    </location>
</feature>
<dbReference type="InterPro" id="IPR050740">
    <property type="entry name" value="Aldehyde_DH_Superfamily"/>
</dbReference>
<dbReference type="PANTHER" id="PTHR43353">
    <property type="entry name" value="SUCCINATE-SEMIALDEHYDE DEHYDROGENASE, MITOCHONDRIAL"/>
    <property type="match status" value="1"/>
</dbReference>
<reference evidence="6" key="2">
    <citation type="submission" date="2020-09" db="EMBL/GenBank/DDBJ databases">
        <authorList>
            <person name="Sun Q."/>
            <person name="Zhou Y."/>
        </authorList>
    </citation>
    <scope>NUCLEOTIDE SEQUENCE</scope>
    <source>
        <strain evidence="6">CGMCC 1.12987</strain>
    </source>
</reference>
<dbReference type="GO" id="GO:0016620">
    <property type="term" value="F:oxidoreductase activity, acting on the aldehyde or oxo group of donors, NAD or NADP as acceptor"/>
    <property type="evidence" value="ECO:0007669"/>
    <property type="project" value="InterPro"/>
</dbReference>
<dbReference type="RefSeq" id="WP_229724917.1">
    <property type="nucleotide sequence ID" value="NZ_BMGR01000001.1"/>
</dbReference>
<dbReference type="InterPro" id="IPR029510">
    <property type="entry name" value="Ald_DH_CS_GLU"/>
</dbReference>
<dbReference type="Gene3D" id="3.40.605.10">
    <property type="entry name" value="Aldehyde Dehydrogenase, Chain A, domain 1"/>
    <property type="match status" value="1"/>
</dbReference>
<accession>A0A917CMP2</accession>
<evidence type="ECO:0000256" key="1">
    <source>
        <dbReference type="ARBA" id="ARBA00009986"/>
    </source>
</evidence>
<dbReference type="InterPro" id="IPR016163">
    <property type="entry name" value="Ald_DH_C"/>
</dbReference>
<feature type="domain" description="Aldehyde dehydrogenase" evidence="5">
    <location>
        <begin position="28"/>
        <end position="488"/>
    </location>
</feature>
<dbReference type="InterPro" id="IPR016160">
    <property type="entry name" value="Ald_DH_CS_CYS"/>
</dbReference>
<evidence type="ECO:0000256" key="3">
    <source>
        <dbReference type="PROSITE-ProRule" id="PRU10007"/>
    </source>
</evidence>
<organism evidence="6 7">
    <name type="scientific">Paenibacillus abyssi</name>
    <dbReference type="NCBI Taxonomy" id="1340531"/>
    <lineage>
        <taxon>Bacteria</taxon>
        <taxon>Bacillati</taxon>
        <taxon>Bacillota</taxon>
        <taxon>Bacilli</taxon>
        <taxon>Bacillales</taxon>
        <taxon>Paenibacillaceae</taxon>
        <taxon>Paenibacillus</taxon>
    </lineage>
</organism>
<keyword evidence="7" id="KW-1185">Reference proteome</keyword>
<comment type="similarity">
    <text evidence="1 4">Belongs to the aldehyde dehydrogenase family.</text>
</comment>
<dbReference type="SUPFAM" id="SSF53720">
    <property type="entry name" value="ALDH-like"/>
    <property type="match status" value="1"/>
</dbReference>
<dbReference type="FunFam" id="3.40.605.10:FF:000007">
    <property type="entry name" value="NAD/NADP-dependent betaine aldehyde dehydrogenase"/>
    <property type="match status" value="1"/>
</dbReference>
<dbReference type="Gene3D" id="3.40.309.10">
    <property type="entry name" value="Aldehyde Dehydrogenase, Chain A, domain 2"/>
    <property type="match status" value="1"/>
</dbReference>
<dbReference type="InterPro" id="IPR016161">
    <property type="entry name" value="Ald_DH/histidinol_DH"/>
</dbReference>
<protein>
    <submittedName>
        <fullName evidence="6">Aldehyde dehydrogenase</fullName>
    </submittedName>
</protein>
<evidence type="ECO:0000256" key="2">
    <source>
        <dbReference type="ARBA" id="ARBA00023002"/>
    </source>
</evidence>
<dbReference type="PROSITE" id="PS00687">
    <property type="entry name" value="ALDEHYDE_DEHYDR_GLU"/>
    <property type="match status" value="1"/>
</dbReference>
<dbReference type="Pfam" id="PF00171">
    <property type="entry name" value="Aldedh"/>
    <property type="match status" value="1"/>
</dbReference>
<evidence type="ECO:0000256" key="4">
    <source>
        <dbReference type="RuleBase" id="RU003345"/>
    </source>
</evidence>
<sequence>MKTNAMRKWIEVNAGKRYGNFIGGAWRDASNGQYYALYECALPDNKLGEFPDSGKDDTDAAVQAAHEAFKGWSRTSGAARAEMLFRFADLLLENREQLAYTLSAEQGKVLNESLGEVKRAVDEARFAAGEAARMNGETLPSAMPGIRCETRRYPLGVIAAIAPWNFPVVTPVRKIAPALAYGCTVVLKPASATPWSSVRIMELLQQAGVPNGVVNLVIGSGSGVGDPLVANPLISGISFTGSTGLGIRINVAAAARLTRTQLELGGKNAALVLDYADLDSAASQIVSAAFTCTGQRCTAISRVIVLKDQANDLIRLLIEKMRSIRVGPAWEEAAKMGPLINKGQYEIVKSYIEAGVREGAVLALGGERMRAEEPGYYLAPTLFTGVTREMRIAREEIFGPVLTVMEAGSPGEAAELANATEYGLAACIFTDGLRTAGSMTEALDSGMIHVNHGTASQPHLPFGGVKNSGFGPFSIGHSNQEFFTGLKVVYTKSGG</sequence>
<proteinExistence type="inferred from homology"/>
<gene>
    <name evidence="6" type="ORF">GCM10010916_05010</name>
</gene>
<dbReference type="PROSITE" id="PS00070">
    <property type="entry name" value="ALDEHYDE_DEHYDR_CYS"/>
    <property type="match status" value="1"/>
</dbReference>
<dbReference type="InterPro" id="IPR016162">
    <property type="entry name" value="Ald_DH_N"/>
</dbReference>
<evidence type="ECO:0000313" key="7">
    <source>
        <dbReference type="Proteomes" id="UP000644756"/>
    </source>
</evidence>
<dbReference type="Proteomes" id="UP000644756">
    <property type="component" value="Unassembled WGS sequence"/>
</dbReference>
<reference evidence="6" key="1">
    <citation type="journal article" date="2014" name="Int. J. Syst. Evol. Microbiol.">
        <title>Complete genome sequence of Corynebacterium casei LMG S-19264T (=DSM 44701T), isolated from a smear-ripened cheese.</title>
        <authorList>
            <consortium name="US DOE Joint Genome Institute (JGI-PGF)"/>
            <person name="Walter F."/>
            <person name="Albersmeier A."/>
            <person name="Kalinowski J."/>
            <person name="Ruckert C."/>
        </authorList>
    </citation>
    <scope>NUCLEOTIDE SEQUENCE</scope>
    <source>
        <strain evidence="6">CGMCC 1.12987</strain>
    </source>
</reference>
<dbReference type="InterPro" id="IPR015590">
    <property type="entry name" value="Aldehyde_DH_dom"/>
</dbReference>
<keyword evidence="2 4" id="KW-0560">Oxidoreductase</keyword>
<evidence type="ECO:0000259" key="5">
    <source>
        <dbReference type="Pfam" id="PF00171"/>
    </source>
</evidence>